<organism evidence="2">
    <name type="scientific">Anopheles aquasalis</name>
    <name type="common">Malaria mosquito</name>
    <dbReference type="NCBI Taxonomy" id="42839"/>
    <lineage>
        <taxon>Eukaryota</taxon>
        <taxon>Metazoa</taxon>
        <taxon>Ecdysozoa</taxon>
        <taxon>Arthropoda</taxon>
        <taxon>Hexapoda</taxon>
        <taxon>Insecta</taxon>
        <taxon>Pterygota</taxon>
        <taxon>Neoptera</taxon>
        <taxon>Endopterygota</taxon>
        <taxon>Diptera</taxon>
        <taxon>Nematocera</taxon>
        <taxon>Culicoidea</taxon>
        <taxon>Culicidae</taxon>
        <taxon>Anophelinae</taxon>
        <taxon>Anopheles</taxon>
    </lineage>
</organism>
<dbReference type="AlphaFoldDB" id="T1DHW4"/>
<evidence type="ECO:0000313" key="2">
    <source>
        <dbReference type="EMBL" id="JAA99454.1"/>
    </source>
</evidence>
<reference evidence="2" key="1">
    <citation type="submission" date="2013-07" db="EMBL/GenBank/DDBJ databases">
        <title>Transcriptome sequencing and developmental regulation of gene expression in Anopheles aquasalis.</title>
        <authorList>
            <consortium name="Brazilian Malaria Network (MCT/CNPq/MS/SCTIE/DECIT/PRONEX 555648/2009-5) and Research Network on Bioactive Molecules from Arthropod Vectors (NAP-MOBIARVE"/>
            <consortium name="University of Sao Paulo)"/>
            <person name="Marinotti O."/>
            <person name="Ribeiro J.M.C."/>
            <person name="Costa-da-Silva A.L."/>
            <person name="Silva M.C.P."/>
            <person name="Lopes A.R."/>
            <person name="Barros M.S."/>
            <person name="Sa-Nunes A."/>
            <person name="Konjin B.B."/>
            <person name="Carvalho E."/>
            <person name="Suesdek L."/>
            <person name="Silva-Neto M.A.C."/>
            <person name="Capurro M.L."/>
        </authorList>
    </citation>
    <scope>NUCLEOTIDE SEQUENCE</scope>
    <source>
        <tissue evidence="2">Whole body</tissue>
    </source>
</reference>
<proteinExistence type="evidence at transcript level"/>
<sequence>MFVCNRKSKRKARNWAGGYLILFSIFSFMIYNFADASESAESVMGVQIVALLLYKSSQEGTRPNIMFIVLYYLMFCNLYTSPKYTPLGEQ</sequence>
<dbReference type="EMBL" id="GAMD01002136">
    <property type="protein sequence ID" value="JAA99454.1"/>
    <property type="molecule type" value="mRNA"/>
</dbReference>
<evidence type="ECO:0000256" key="1">
    <source>
        <dbReference type="SAM" id="Phobius"/>
    </source>
</evidence>
<keyword evidence="1" id="KW-0812">Transmembrane</keyword>
<keyword evidence="1" id="KW-1133">Transmembrane helix</keyword>
<accession>T1DHW4</accession>
<feature type="transmembrane region" description="Helical" evidence="1">
    <location>
        <begin position="12"/>
        <end position="34"/>
    </location>
</feature>
<keyword evidence="1" id="KW-0472">Membrane</keyword>
<name>T1DHW4_ANOAQ</name>
<protein>
    <submittedName>
        <fullName evidence="2">Uncharacterized protein</fullName>
    </submittedName>
</protein>
<feature type="transmembrane region" description="Helical" evidence="1">
    <location>
        <begin position="63"/>
        <end position="80"/>
    </location>
</feature>